<dbReference type="EMBL" id="GGEC01055843">
    <property type="protein sequence ID" value="MBX36327.1"/>
    <property type="molecule type" value="Transcribed_RNA"/>
</dbReference>
<dbReference type="AlphaFoldDB" id="A0A2P2N1J1"/>
<sequence>MYRVSGPKDLNFFCNCGDSESQSCVSEDPLPGWKITPGLKRKSPSIQKDEMETLDTTDLLLNLKRSRRIDVGLFNWDDISPGNSTNDCMEVIKLSNPLGSTKSPCAVEGCLSKGFAGLFSTCSYLQYDREREVSYTLT</sequence>
<accession>A0A2P2N1J1</accession>
<reference evidence="1" key="1">
    <citation type="submission" date="2018-02" db="EMBL/GenBank/DDBJ databases">
        <title>Rhizophora mucronata_Transcriptome.</title>
        <authorList>
            <person name="Meera S.P."/>
            <person name="Sreeshan A."/>
            <person name="Augustine A."/>
        </authorList>
    </citation>
    <scope>NUCLEOTIDE SEQUENCE</scope>
    <source>
        <tissue evidence="1">Leaf</tissue>
    </source>
</reference>
<protein>
    <submittedName>
        <fullName evidence="1">Defective in cullin neddylation protein</fullName>
    </submittedName>
</protein>
<name>A0A2P2N1J1_RHIMU</name>
<evidence type="ECO:0000313" key="1">
    <source>
        <dbReference type="EMBL" id="MBX36327.1"/>
    </source>
</evidence>
<organism evidence="1">
    <name type="scientific">Rhizophora mucronata</name>
    <name type="common">Asiatic mangrove</name>
    <dbReference type="NCBI Taxonomy" id="61149"/>
    <lineage>
        <taxon>Eukaryota</taxon>
        <taxon>Viridiplantae</taxon>
        <taxon>Streptophyta</taxon>
        <taxon>Embryophyta</taxon>
        <taxon>Tracheophyta</taxon>
        <taxon>Spermatophyta</taxon>
        <taxon>Magnoliopsida</taxon>
        <taxon>eudicotyledons</taxon>
        <taxon>Gunneridae</taxon>
        <taxon>Pentapetalae</taxon>
        <taxon>rosids</taxon>
        <taxon>fabids</taxon>
        <taxon>Malpighiales</taxon>
        <taxon>Rhizophoraceae</taxon>
        <taxon>Rhizophora</taxon>
    </lineage>
</organism>
<proteinExistence type="predicted"/>